<accession>A0ABR0ADG1</accession>
<evidence type="ECO:0000313" key="2">
    <source>
        <dbReference type="EMBL" id="KAK4023079.1"/>
    </source>
</evidence>
<feature type="compositionally biased region" description="Basic and acidic residues" evidence="1">
    <location>
        <begin position="50"/>
        <end position="60"/>
    </location>
</feature>
<gene>
    <name evidence="2" type="ORF">OUZ56_008513</name>
</gene>
<comment type="caution">
    <text evidence="2">The sequence shown here is derived from an EMBL/GenBank/DDBJ whole genome shotgun (WGS) entry which is preliminary data.</text>
</comment>
<feature type="compositionally biased region" description="Basic and acidic residues" evidence="1">
    <location>
        <begin position="104"/>
        <end position="122"/>
    </location>
</feature>
<feature type="region of interest" description="Disordered" evidence="1">
    <location>
        <begin position="45"/>
        <end position="122"/>
    </location>
</feature>
<reference evidence="2 3" key="1">
    <citation type="journal article" date="2023" name="Nucleic Acids Res.">
        <title>The hologenome of Daphnia magna reveals possible DNA methylation and microbiome-mediated evolution of the host genome.</title>
        <authorList>
            <person name="Chaturvedi A."/>
            <person name="Li X."/>
            <person name="Dhandapani V."/>
            <person name="Marshall H."/>
            <person name="Kissane S."/>
            <person name="Cuenca-Cambronero M."/>
            <person name="Asole G."/>
            <person name="Calvet F."/>
            <person name="Ruiz-Romero M."/>
            <person name="Marangio P."/>
            <person name="Guigo R."/>
            <person name="Rago D."/>
            <person name="Mirbahai L."/>
            <person name="Eastwood N."/>
            <person name="Colbourne J.K."/>
            <person name="Zhou J."/>
            <person name="Mallon E."/>
            <person name="Orsini L."/>
        </authorList>
    </citation>
    <scope>NUCLEOTIDE SEQUENCE [LARGE SCALE GENOMIC DNA]</scope>
    <source>
        <strain evidence="2">LRV0_1</strain>
    </source>
</reference>
<dbReference type="Proteomes" id="UP001234178">
    <property type="component" value="Unassembled WGS sequence"/>
</dbReference>
<evidence type="ECO:0000313" key="3">
    <source>
        <dbReference type="Proteomes" id="UP001234178"/>
    </source>
</evidence>
<dbReference type="EMBL" id="JAOYFB010000037">
    <property type="protein sequence ID" value="KAK4023079.1"/>
    <property type="molecule type" value="Genomic_DNA"/>
</dbReference>
<organism evidence="2 3">
    <name type="scientific">Daphnia magna</name>
    <dbReference type="NCBI Taxonomy" id="35525"/>
    <lineage>
        <taxon>Eukaryota</taxon>
        <taxon>Metazoa</taxon>
        <taxon>Ecdysozoa</taxon>
        <taxon>Arthropoda</taxon>
        <taxon>Crustacea</taxon>
        <taxon>Branchiopoda</taxon>
        <taxon>Diplostraca</taxon>
        <taxon>Cladocera</taxon>
        <taxon>Anomopoda</taxon>
        <taxon>Daphniidae</taxon>
        <taxon>Daphnia</taxon>
    </lineage>
</organism>
<protein>
    <submittedName>
        <fullName evidence="2">Uncharacterized protein</fullName>
    </submittedName>
</protein>
<keyword evidence="3" id="KW-1185">Reference proteome</keyword>
<name>A0ABR0ADG1_9CRUS</name>
<sequence>MRGDLFGSSTMALALITQQLGRKKKKEKGTGTRVVVCCWRLNSPESLANGRREGGGRRLGGDGAAPDHGSPPSDHVGEEYKSGSMPHLVKAVTLSRTQTTRNAVESESHRQKQHRNEEERVR</sequence>
<proteinExistence type="predicted"/>
<feature type="compositionally biased region" description="Polar residues" evidence="1">
    <location>
        <begin position="94"/>
        <end position="103"/>
    </location>
</feature>
<evidence type="ECO:0000256" key="1">
    <source>
        <dbReference type="SAM" id="MobiDB-lite"/>
    </source>
</evidence>